<evidence type="ECO:0000256" key="5">
    <source>
        <dbReference type="ARBA" id="ARBA00023242"/>
    </source>
</evidence>
<evidence type="ECO:0000313" key="8">
    <source>
        <dbReference type="Proteomes" id="UP001219525"/>
    </source>
</evidence>
<dbReference type="Pfam" id="PF04969">
    <property type="entry name" value="CS"/>
    <property type="match status" value="1"/>
</dbReference>
<dbReference type="PANTHER" id="PTHR21664:SF1">
    <property type="entry name" value="NUDC DOMAIN-CONTAINING PROTEIN 1"/>
    <property type="match status" value="1"/>
</dbReference>
<keyword evidence="8" id="KW-1185">Reference proteome</keyword>
<evidence type="ECO:0000256" key="1">
    <source>
        <dbReference type="ARBA" id="ARBA00004123"/>
    </source>
</evidence>
<protein>
    <recommendedName>
        <fullName evidence="3">NudC domain-containing protein 1</fullName>
    </recommendedName>
</protein>
<dbReference type="InterPro" id="IPR008978">
    <property type="entry name" value="HSP20-like_chaperone"/>
</dbReference>
<dbReference type="PANTHER" id="PTHR21664">
    <property type="entry name" value="CHRONIC MYELOGENOUS LEUKEMIA TUMOR ANTIGEN 66"/>
    <property type="match status" value="1"/>
</dbReference>
<evidence type="ECO:0000259" key="6">
    <source>
        <dbReference type="PROSITE" id="PS51203"/>
    </source>
</evidence>
<comment type="subcellular location">
    <subcellularLocation>
        <location evidence="2">Cytoplasm</location>
    </subcellularLocation>
    <subcellularLocation>
        <location evidence="1">Nucleus</location>
    </subcellularLocation>
</comment>
<dbReference type="SUPFAM" id="SSF49764">
    <property type="entry name" value="HSP20-like chaperones"/>
    <property type="match status" value="1"/>
</dbReference>
<sequence length="628" mass="68893">MFTTNRSLINPKFEGYKLGLVPQETCVARHTLPYGATQSTVSTSSPLSFEEVQSRITHNHISVAPHALRAVYVDTQYRVILVELNTETLIPSFRPVYELPQPLQSQNSSLHREYPSAAFLSASEIFVSDGAGYLYFLRDSGHISFQLFGVYELPQSTPFRIHSITARLADAVLLVLSSRHYDPSVIPNRQTKQHVDFHVCAVKFNVPVVECQSRAVQTLEIAWQRRGHAVPINVSYDHSRKVFMILGDSPYTQIEEPIVVPYNPSPAEMAPIPRANENLDAAPSEPPKPPPYSWTQTSDSLTVAFPLPSTTSKTNIKVIFSPQALSLHIQGNIAPDIPLPHYSSERLWDGISPSDSTWTWDREGERHFGLLTLHLEKQHEDTRWPHVFASSGTSAGDVEIQETLDPSELWHIRESLEKYTSALRSGDDASGLGLGSGVSSLAQGEADDEVDDSVGRSAQLTWVGEDGAVPSWASTSSDLPSRLLSTELPGTGAGCSLVVKNGVDGTVFALEPAASAEQSPSWAHAYTFSALSFVLASKTDTRFTYHIPSKAVLAFENGLGGRSGNVYIYRAAPTQDIWAEQSILRVGEDGCLLGVGAFQTETQTVLVCLTEKQLVVLSNIPALERQEK</sequence>
<dbReference type="InterPro" id="IPR007052">
    <property type="entry name" value="CS_dom"/>
</dbReference>
<organism evidence="7 8">
    <name type="scientific">Mycena pura</name>
    <dbReference type="NCBI Taxonomy" id="153505"/>
    <lineage>
        <taxon>Eukaryota</taxon>
        <taxon>Fungi</taxon>
        <taxon>Dikarya</taxon>
        <taxon>Basidiomycota</taxon>
        <taxon>Agaricomycotina</taxon>
        <taxon>Agaricomycetes</taxon>
        <taxon>Agaricomycetidae</taxon>
        <taxon>Agaricales</taxon>
        <taxon>Marasmiineae</taxon>
        <taxon>Mycenaceae</taxon>
        <taxon>Mycena</taxon>
    </lineage>
</organism>
<dbReference type="AlphaFoldDB" id="A0AAD6VGE6"/>
<dbReference type="Gene3D" id="2.60.40.790">
    <property type="match status" value="1"/>
</dbReference>
<keyword evidence="5" id="KW-0539">Nucleus</keyword>
<dbReference type="PROSITE" id="PS51203">
    <property type="entry name" value="CS"/>
    <property type="match status" value="1"/>
</dbReference>
<dbReference type="InterPro" id="IPR037895">
    <property type="entry name" value="NUDCD1"/>
</dbReference>
<dbReference type="GO" id="GO:0005737">
    <property type="term" value="C:cytoplasm"/>
    <property type="evidence" value="ECO:0007669"/>
    <property type="project" value="UniProtKB-SubCell"/>
</dbReference>
<dbReference type="Proteomes" id="UP001219525">
    <property type="component" value="Unassembled WGS sequence"/>
</dbReference>
<accession>A0AAD6VGE6</accession>
<proteinExistence type="predicted"/>
<name>A0AAD6VGE6_9AGAR</name>
<dbReference type="CDD" id="cd06467">
    <property type="entry name" value="p23_NUDC_like"/>
    <property type="match status" value="1"/>
</dbReference>
<dbReference type="EMBL" id="JARJCW010000024">
    <property type="protein sequence ID" value="KAJ7212132.1"/>
    <property type="molecule type" value="Genomic_DNA"/>
</dbReference>
<evidence type="ECO:0000256" key="3">
    <source>
        <dbReference type="ARBA" id="ARBA00018915"/>
    </source>
</evidence>
<dbReference type="GO" id="GO:0005634">
    <property type="term" value="C:nucleus"/>
    <property type="evidence" value="ECO:0007669"/>
    <property type="project" value="UniProtKB-SubCell"/>
</dbReference>
<feature type="domain" description="CS" evidence="6">
    <location>
        <begin position="287"/>
        <end position="388"/>
    </location>
</feature>
<reference evidence="7" key="1">
    <citation type="submission" date="2023-03" db="EMBL/GenBank/DDBJ databases">
        <title>Massive genome expansion in bonnet fungi (Mycena s.s.) driven by repeated elements and novel gene families across ecological guilds.</title>
        <authorList>
            <consortium name="Lawrence Berkeley National Laboratory"/>
            <person name="Harder C.B."/>
            <person name="Miyauchi S."/>
            <person name="Viragh M."/>
            <person name="Kuo A."/>
            <person name="Thoen E."/>
            <person name="Andreopoulos B."/>
            <person name="Lu D."/>
            <person name="Skrede I."/>
            <person name="Drula E."/>
            <person name="Henrissat B."/>
            <person name="Morin E."/>
            <person name="Kohler A."/>
            <person name="Barry K."/>
            <person name="LaButti K."/>
            <person name="Morin E."/>
            <person name="Salamov A."/>
            <person name="Lipzen A."/>
            <person name="Mereny Z."/>
            <person name="Hegedus B."/>
            <person name="Baldrian P."/>
            <person name="Stursova M."/>
            <person name="Weitz H."/>
            <person name="Taylor A."/>
            <person name="Grigoriev I.V."/>
            <person name="Nagy L.G."/>
            <person name="Martin F."/>
            <person name="Kauserud H."/>
        </authorList>
    </citation>
    <scope>NUCLEOTIDE SEQUENCE</scope>
    <source>
        <strain evidence="7">9144</strain>
    </source>
</reference>
<evidence type="ECO:0000256" key="4">
    <source>
        <dbReference type="ARBA" id="ARBA00022490"/>
    </source>
</evidence>
<gene>
    <name evidence="7" type="ORF">GGX14DRAFT_447561</name>
</gene>
<evidence type="ECO:0000256" key="2">
    <source>
        <dbReference type="ARBA" id="ARBA00004496"/>
    </source>
</evidence>
<evidence type="ECO:0000313" key="7">
    <source>
        <dbReference type="EMBL" id="KAJ7212132.1"/>
    </source>
</evidence>
<keyword evidence="4" id="KW-0963">Cytoplasm</keyword>
<comment type="caution">
    <text evidence="7">The sequence shown here is derived from an EMBL/GenBank/DDBJ whole genome shotgun (WGS) entry which is preliminary data.</text>
</comment>